<dbReference type="EMBL" id="MORL01000003">
    <property type="protein sequence ID" value="OIN59783.1"/>
    <property type="molecule type" value="Genomic_DNA"/>
</dbReference>
<keyword evidence="2" id="KW-1185">Reference proteome</keyword>
<name>A0A1S2VM01_9BACT</name>
<organism evidence="1 2">
    <name type="scientific">Arsenicibacter rosenii</name>
    <dbReference type="NCBI Taxonomy" id="1750698"/>
    <lineage>
        <taxon>Bacteria</taxon>
        <taxon>Pseudomonadati</taxon>
        <taxon>Bacteroidota</taxon>
        <taxon>Cytophagia</taxon>
        <taxon>Cytophagales</taxon>
        <taxon>Spirosomataceae</taxon>
        <taxon>Arsenicibacter</taxon>
    </lineage>
</organism>
<dbReference type="AlphaFoldDB" id="A0A1S2VM01"/>
<protein>
    <submittedName>
        <fullName evidence="1">Uncharacterized protein</fullName>
    </submittedName>
</protein>
<dbReference type="Proteomes" id="UP000181790">
    <property type="component" value="Unassembled WGS sequence"/>
</dbReference>
<sequence length="112" mass="12442">MTRFQYTVTVDMDLTAGPLQTVFHGWRVGYSAMMPPDAEEWTGPDGRLTPEGSTALLHALARGIDAVIRRSKADYGASDAQLLRDTVETLEELFITNLDLKTHGLAVETYER</sequence>
<comment type="caution">
    <text evidence="1">The sequence shown here is derived from an EMBL/GenBank/DDBJ whole genome shotgun (WGS) entry which is preliminary data.</text>
</comment>
<evidence type="ECO:0000313" key="1">
    <source>
        <dbReference type="EMBL" id="OIN59783.1"/>
    </source>
</evidence>
<dbReference type="RefSeq" id="WP_071502584.1">
    <property type="nucleotide sequence ID" value="NZ_MORL01000003.1"/>
</dbReference>
<proteinExistence type="predicted"/>
<gene>
    <name evidence="1" type="ORF">BLX24_07965</name>
</gene>
<accession>A0A1S2VM01</accession>
<evidence type="ECO:0000313" key="2">
    <source>
        <dbReference type="Proteomes" id="UP000181790"/>
    </source>
</evidence>
<reference evidence="1 2" key="1">
    <citation type="submission" date="2016-10" db="EMBL/GenBank/DDBJ databases">
        <title>Arsenicibacter rosenii gen. nov., sp. nov., an efficient arsenic-methylating bacterium isolated from an arsenic-contaminated paddy soil.</title>
        <authorList>
            <person name="Huang K."/>
        </authorList>
    </citation>
    <scope>NUCLEOTIDE SEQUENCE [LARGE SCALE GENOMIC DNA]</scope>
    <source>
        <strain evidence="1 2">SM-1</strain>
    </source>
</reference>